<dbReference type="AlphaFoldDB" id="A0A4C1US33"/>
<evidence type="ECO:0000313" key="2">
    <source>
        <dbReference type="EMBL" id="GBP28827.1"/>
    </source>
</evidence>
<gene>
    <name evidence="2" type="ORF">EVAR_24502_1</name>
</gene>
<proteinExistence type="predicted"/>
<dbReference type="Proteomes" id="UP000299102">
    <property type="component" value="Unassembled WGS sequence"/>
</dbReference>
<reference evidence="2 3" key="1">
    <citation type="journal article" date="2019" name="Commun. Biol.">
        <title>The bagworm genome reveals a unique fibroin gene that provides high tensile strength.</title>
        <authorList>
            <person name="Kono N."/>
            <person name="Nakamura H."/>
            <person name="Ohtoshi R."/>
            <person name="Tomita M."/>
            <person name="Numata K."/>
            <person name="Arakawa K."/>
        </authorList>
    </citation>
    <scope>NUCLEOTIDE SEQUENCE [LARGE SCALE GENOMIC DNA]</scope>
</reference>
<dbReference type="EMBL" id="BGZK01000212">
    <property type="protein sequence ID" value="GBP28827.1"/>
    <property type="molecule type" value="Genomic_DNA"/>
</dbReference>
<accession>A0A4C1US33</accession>
<organism evidence="2 3">
    <name type="scientific">Eumeta variegata</name>
    <name type="common">Bagworm moth</name>
    <name type="synonym">Eumeta japonica</name>
    <dbReference type="NCBI Taxonomy" id="151549"/>
    <lineage>
        <taxon>Eukaryota</taxon>
        <taxon>Metazoa</taxon>
        <taxon>Ecdysozoa</taxon>
        <taxon>Arthropoda</taxon>
        <taxon>Hexapoda</taxon>
        <taxon>Insecta</taxon>
        <taxon>Pterygota</taxon>
        <taxon>Neoptera</taxon>
        <taxon>Endopterygota</taxon>
        <taxon>Lepidoptera</taxon>
        <taxon>Glossata</taxon>
        <taxon>Ditrysia</taxon>
        <taxon>Tineoidea</taxon>
        <taxon>Psychidae</taxon>
        <taxon>Oiketicinae</taxon>
        <taxon>Eumeta</taxon>
    </lineage>
</organism>
<sequence>MHRQIEVGESAAAALRHLADTQIKLIIALRMISLILVNATPISLEGFAFDDPTTTLSFWYPWWFTHKLSSRLSNEFADIIHTSTHRIPKRTSLVSVSPPGKLGVTGGEPRRCS</sequence>
<protein>
    <submittedName>
        <fullName evidence="2">Uncharacterized protein</fullName>
    </submittedName>
</protein>
<comment type="caution">
    <text evidence="2">The sequence shown here is derived from an EMBL/GenBank/DDBJ whole genome shotgun (WGS) entry which is preliminary data.</text>
</comment>
<evidence type="ECO:0000256" key="1">
    <source>
        <dbReference type="SAM" id="MobiDB-lite"/>
    </source>
</evidence>
<evidence type="ECO:0000313" key="3">
    <source>
        <dbReference type="Proteomes" id="UP000299102"/>
    </source>
</evidence>
<keyword evidence="3" id="KW-1185">Reference proteome</keyword>
<feature type="region of interest" description="Disordered" evidence="1">
    <location>
        <begin position="92"/>
        <end position="113"/>
    </location>
</feature>
<name>A0A4C1US33_EUMVA</name>